<evidence type="ECO:0000256" key="1">
    <source>
        <dbReference type="SAM" id="Phobius"/>
    </source>
</evidence>
<evidence type="ECO:0000313" key="2">
    <source>
        <dbReference type="EMBL" id="KAG8575931.1"/>
    </source>
</evidence>
<keyword evidence="1" id="KW-0812">Transmembrane</keyword>
<accession>A0AAV7BTZ0</accession>
<name>A0AAV7BTZ0_ENGPU</name>
<dbReference type="AlphaFoldDB" id="A0AAV7BTZ0"/>
<reference evidence="2" key="1">
    <citation type="thesis" date="2020" institute="ProQuest LLC" country="789 East Eisenhower Parkway, Ann Arbor, MI, USA">
        <title>Comparative Genomics and Chromosome Evolution.</title>
        <authorList>
            <person name="Mudd A.B."/>
        </authorList>
    </citation>
    <scope>NUCLEOTIDE SEQUENCE</scope>
    <source>
        <strain evidence="2">237g6f4</strain>
        <tissue evidence="2">Blood</tissue>
    </source>
</reference>
<dbReference type="EMBL" id="WNYA01000004">
    <property type="protein sequence ID" value="KAG8575931.1"/>
    <property type="molecule type" value="Genomic_DNA"/>
</dbReference>
<gene>
    <name evidence="2" type="ORF">GDO81_009711</name>
</gene>
<dbReference type="Proteomes" id="UP000824782">
    <property type="component" value="Unassembled WGS sequence"/>
</dbReference>
<keyword evidence="1" id="KW-0472">Membrane</keyword>
<proteinExistence type="predicted"/>
<protein>
    <submittedName>
        <fullName evidence="2">Uncharacterized protein</fullName>
    </submittedName>
</protein>
<organism evidence="2 3">
    <name type="scientific">Engystomops pustulosus</name>
    <name type="common">Tungara frog</name>
    <name type="synonym">Physalaemus pustulosus</name>
    <dbReference type="NCBI Taxonomy" id="76066"/>
    <lineage>
        <taxon>Eukaryota</taxon>
        <taxon>Metazoa</taxon>
        <taxon>Chordata</taxon>
        <taxon>Craniata</taxon>
        <taxon>Vertebrata</taxon>
        <taxon>Euteleostomi</taxon>
        <taxon>Amphibia</taxon>
        <taxon>Batrachia</taxon>
        <taxon>Anura</taxon>
        <taxon>Neobatrachia</taxon>
        <taxon>Hyloidea</taxon>
        <taxon>Leptodactylidae</taxon>
        <taxon>Leiuperinae</taxon>
        <taxon>Engystomops</taxon>
    </lineage>
</organism>
<keyword evidence="1" id="KW-1133">Transmembrane helix</keyword>
<feature type="transmembrane region" description="Helical" evidence="1">
    <location>
        <begin position="12"/>
        <end position="30"/>
    </location>
</feature>
<keyword evidence="3" id="KW-1185">Reference proteome</keyword>
<comment type="caution">
    <text evidence="2">The sequence shown here is derived from an EMBL/GenBank/DDBJ whole genome shotgun (WGS) entry which is preliminary data.</text>
</comment>
<evidence type="ECO:0000313" key="3">
    <source>
        <dbReference type="Proteomes" id="UP000824782"/>
    </source>
</evidence>
<sequence>MSLRALFRMTSLQHFPMFFVTGLLIYYAIYKIYETMNEERTNHLQLYVSNEHQSSSELDCFRVISGDGEAVTKAQLYNLHLKKKRKPITENDYLNITQDCIHFKTTKDIPFSLRRKENFPMPISMVIHGRLRCLRDC</sequence>